<sequence>MMLSLWILTAIILAFSAYFVSPQKNFPPGTPIFFRYVLLQTKESLRPGPPAKRISGNDIPNSEIWAVLGKWAKAYGDILHFRIFSRHFVVLSSLEATLDLYEKRSKTYAGRPTSAMSELVRNGSVLFSQPGNRLEIYRRLLRAWLNPDIAKKHFHIQREETNNFLKKIVDSKETMSILARRYAGSIAIRLAYGDIPEIEKENFALIADELLKVQNQGGQPGRWLVNSFPILRFVPSWFPGAYFKRWASETHTKTNELIRKPIQMIRQQMKTGEAIPSFSTHFLENTEGLIPHRADREDVVACAANSFYAAGTETTSGFVALCFLLLSLHPEVLHKGQQEIDNVVGTYALPSIEHRAGLPYIESILKEVHRFHPAAPLLFHAATEDDSYRGYFIPKGCTVYANIWLMLRDPEHYPEPEQFRPERFMMESPPPDPRKLTFGLGRRACPGQHVGDVSLWLTLACAIAVCNIKSCTMADGTKIDRAFIPFTQGLASAPEPFYCHVEYRSQMHRDILDL</sequence>
<dbReference type="GO" id="GO:0005506">
    <property type="term" value="F:iron ion binding"/>
    <property type="evidence" value="ECO:0007669"/>
    <property type="project" value="InterPro"/>
</dbReference>
<comment type="pathway">
    <text evidence="2">Secondary metabolite biosynthesis.</text>
</comment>
<dbReference type="SUPFAM" id="SSF48264">
    <property type="entry name" value="Cytochrome P450"/>
    <property type="match status" value="1"/>
</dbReference>
<keyword evidence="13" id="KW-1185">Reference proteome</keyword>
<comment type="cofactor">
    <cofactor evidence="1 9">
        <name>heme</name>
        <dbReference type="ChEBI" id="CHEBI:30413"/>
    </cofactor>
</comment>
<dbReference type="Gene3D" id="1.10.630.10">
    <property type="entry name" value="Cytochrome P450"/>
    <property type="match status" value="1"/>
</dbReference>
<evidence type="ECO:0000313" key="12">
    <source>
        <dbReference type="EMBL" id="KAF5378243.1"/>
    </source>
</evidence>
<dbReference type="OrthoDB" id="2789670at2759"/>
<evidence type="ECO:0000256" key="4">
    <source>
        <dbReference type="ARBA" id="ARBA00022617"/>
    </source>
</evidence>
<dbReference type="AlphaFoldDB" id="A0A8H5H7J9"/>
<feature type="chain" id="PRO_5034604133" description="Cytochrome P450" evidence="11">
    <location>
        <begin position="23"/>
        <end position="514"/>
    </location>
</feature>
<feature type="signal peptide" evidence="11">
    <location>
        <begin position="1"/>
        <end position="22"/>
    </location>
</feature>
<dbReference type="PRINTS" id="PR00385">
    <property type="entry name" value="P450"/>
</dbReference>
<dbReference type="InterPro" id="IPR036396">
    <property type="entry name" value="Cyt_P450_sf"/>
</dbReference>
<dbReference type="PRINTS" id="PR00463">
    <property type="entry name" value="EP450I"/>
</dbReference>
<dbReference type="GO" id="GO:0020037">
    <property type="term" value="F:heme binding"/>
    <property type="evidence" value="ECO:0007669"/>
    <property type="project" value="InterPro"/>
</dbReference>
<gene>
    <name evidence="12" type="ORF">D9757_009137</name>
</gene>
<keyword evidence="5 9" id="KW-0479">Metal-binding</keyword>
<evidence type="ECO:0000256" key="10">
    <source>
        <dbReference type="RuleBase" id="RU000461"/>
    </source>
</evidence>
<organism evidence="12 13">
    <name type="scientific">Collybiopsis confluens</name>
    <dbReference type="NCBI Taxonomy" id="2823264"/>
    <lineage>
        <taxon>Eukaryota</taxon>
        <taxon>Fungi</taxon>
        <taxon>Dikarya</taxon>
        <taxon>Basidiomycota</taxon>
        <taxon>Agaricomycotina</taxon>
        <taxon>Agaricomycetes</taxon>
        <taxon>Agaricomycetidae</taxon>
        <taxon>Agaricales</taxon>
        <taxon>Marasmiineae</taxon>
        <taxon>Omphalotaceae</taxon>
        <taxon>Collybiopsis</taxon>
    </lineage>
</organism>
<name>A0A8H5H7J9_9AGAR</name>
<evidence type="ECO:0000256" key="7">
    <source>
        <dbReference type="ARBA" id="ARBA00023004"/>
    </source>
</evidence>
<evidence type="ECO:0000256" key="2">
    <source>
        <dbReference type="ARBA" id="ARBA00005179"/>
    </source>
</evidence>
<comment type="similarity">
    <text evidence="3 10">Belongs to the cytochrome P450 family.</text>
</comment>
<keyword evidence="11" id="KW-0732">Signal</keyword>
<dbReference type="InterPro" id="IPR001128">
    <property type="entry name" value="Cyt_P450"/>
</dbReference>
<feature type="binding site" description="axial binding residue" evidence="9">
    <location>
        <position position="445"/>
    </location>
    <ligand>
        <name>heme</name>
        <dbReference type="ChEBI" id="CHEBI:30413"/>
    </ligand>
    <ligandPart>
        <name>Fe</name>
        <dbReference type="ChEBI" id="CHEBI:18248"/>
    </ligandPart>
</feature>
<evidence type="ECO:0008006" key="14">
    <source>
        <dbReference type="Google" id="ProtNLM"/>
    </source>
</evidence>
<comment type="caution">
    <text evidence="12">The sequence shown here is derived from an EMBL/GenBank/DDBJ whole genome shotgun (WGS) entry which is preliminary data.</text>
</comment>
<keyword evidence="6 10" id="KW-0560">Oxidoreductase</keyword>
<dbReference type="InterPro" id="IPR017972">
    <property type="entry name" value="Cyt_P450_CS"/>
</dbReference>
<dbReference type="PROSITE" id="PS00086">
    <property type="entry name" value="CYTOCHROME_P450"/>
    <property type="match status" value="1"/>
</dbReference>
<proteinExistence type="inferred from homology"/>
<dbReference type="InterPro" id="IPR050364">
    <property type="entry name" value="Cytochrome_P450_fung"/>
</dbReference>
<dbReference type="EMBL" id="JAACJN010000078">
    <property type="protein sequence ID" value="KAF5378243.1"/>
    <property type="molecule type" value="Genomic_DNA"/>
</dbReference>
<dbReference type="CDD" id="cd11065">
    <property type="entry name" value="CYP64-like"/>
    <property type="match status" value="1"/>
</dbReference>
<keyword evidence="7 9" id="KW-0408">Iron</keyword>
<keyword evidence="4 9" id="KW-0349">Heme</keyword>
<dbReference type="Pfam" id="PF00067">
    <property type="entry name" value="p450"/>
    <property type="match status" value="1"/>
</dbReference>
<dbReference type="GO" id="GO:0016705">
    <property type="term" value="F:oxidoreductase activity, acting on paired donors, with incorporation or reduction of molecular oxygen"/>
    <property type="evidence" value="ECO:0007669"/>
    <property type="project" value="InterPro"/>
</dbReference>
<dbReference type="GO" id="GO:0004497">
    <property type="term" value="F:monooxygenase activity"/>
    <property type="evidence" value="ECO:0007669"/>
    <property type="project" value="UniProtKB-KW"/>
</dbReference>
<evidence type="ECO:0000256" key="3">
    <source>
        <dbReference type="ARBA" id="ARBA00010617"/>
    </source>
</evidence>
<dbReference type="PANTHER" id="PTHR46300">
    <property type="entry name" value="P450, PUTATIVE (EUROFUNG)-RELATED-RELATED"/>
    <property type="match status" value="1"/>
</dbReference>
<accession>A0A8H5H7J9</accession>
<evidence type="ECO:0000256" key="5">
    <source>
        <dbReference type="ARBA" id="ARBA00022723"/>
    </source>
</evidence>
<evidence type="ECO:0000256" key="8">
    <source>
        <dbReference type="ARBA" id="ARBA00023033"/>
    </source>
</evidence>
<dbReference type="PANTHER" id="PTHR46300:SF7">
    <property type="entry name" value="P450, PUTATIVE (EUROFUNG)-RELATED"/>
    <property type="match status" value="1"/>
</dbReference>
<reference evidence="12 13" key="1">
    <citation type="journal article" date="2020" name="ISME J.">
        <title>Uncovering the hidden diversity of litter-decomposition mechanisms in mushroom-forming fungi.</title>
        <authorList>
            <person name="Floudas D."/>
            <person name="Bentzer J."/>
            <person name="Ahren D."/>
            <person name="Johansson T."/>
            <person name="Persson P."/>
            <person name="Tunlid A."/>
        </authorList>
    </citation>
    <scope>NUCLEOTIDE SEQUENCE [LARGE SCALE GENOMIC DNA]</scope>
    <source>
        <strain evidence="12 13">CBS 406.79</strain>
    </source>
</reference>
<keyword evidence="8 10" id="KW-0503">Monooxygenase</keyword>
<evidence type="ECO:0000256" key="11">
    <source>
        <dbReference type="SAM" id="SignalP"/>
    </source>
</evidence>
<evidence type="ECO:0000313" key="13">
    <source>
        <dbReference type="Proteomes" id="UP000518752"/>
    </source>
</evidence>
<evidence type="ECO:0000256" key="1">
    <source>
        <dbReference type="ARBA" id="ARBA00001971"/>
    </source>
</evidence>
<protein>
    <recommendedName>
        <fullName evidence="14">Cytochrome P450</fullName>
    </recommendedName>
</protein>
<evidence type="ECO:0000256" key="6">
    <source>
        <dbReference type="ARBA" id="ARBA00023002"/>
    </source>
</evidence>
<dbReference type="Proteomes" id="UP000518752">
    <property type="component" value="Unassembled WGS sequence"/>
</dbReference>
<dbReference type="InterPro" id="IPR002401">
    <property type="entry name" value="Cyt_P450_E_grp-I"/>
</dbReference>
<evidence type="ECO:0000256" key="9">
    <source>
        <dbReference type="PIRSR" id="PIRSR602401-1"/>
    </source>
</evidence>